<dbReference type="EMBL" id="JACICE010000004">
    <property type="protein sequence ID" value="MBB3777022.1"/>
    <property type="molecule type" value="Genomic_DNA"/>
</dbReference>
<evidence type="ECO:0000313" key="4">
    <source>
        <dbReference type="EMBL" id="MXP39837.1"/>
    </source>
</evidence>
<keyword evidence="4" id="KW-0413">Isomerase</keyword>
<gene>
    <name evidence="3" type="ORF">FHS52_003015</name>
    <name evidence="4" type="ORF">GRI59_14605</name>
</gene>
<proteinExistence type="predicted"/>
<reference evidence="4 5" key="1">
    <citation type="submission" date="2019-12" db="EMBL/GenBank/DDBJ databases">
        <title>Genomic-based taxomic classification of the family Erythrobacteraceae.</title>
        <authorList>
            <person name="Xu L."/>
        </authorList>
    </citation>
    <scope>NUCLEOTIDE SEQUENCE [LARGE SCALE GENOMIC DNA]</scope>
    <source>
        <strain evidence="4 5">JCM 10282</strain>
    </source>
</reference>
<keyword evidence="6" id="KW-1185">Reference proteome</keyword>
<feature type="region of interest" description="Disordered" evidence="1">
    <location>
        <begin position="36"/>
        <end position="58"/>
    </location>
</feature>
<protein>
    <submittedName>
        <fullName evidence="4">Isopropylmalate isomerase</fullName>
    </submittedName>
</protein>
<evidence type="ECO:0000313" key="5">
    <source>
        <dbReference type="Proteomes" id="UP000430021"/>
    </source>
</evidence>
<organism evidence="4 5">
    <name type="scientific">Erythrobacter ramosus</name>
    <dbReference type="NCBI Taxonomy" id="35811"/>
    <lineage>
        <taxon>Bacteria</taxon>
        <taxon>Pseudomonadati</taxon>
        <taxon>Pseudomonadota</taxon>
        <taxon>Alphaproteobacteria</taxon>
        <taxon>Sphingomonadales</taxon>
        <taxon>Erythrobacteraceae</taxon>
        <taxon>Erythrobacter/Porphyrobacter group</taxon>
        <taxon>Erythrobacter</taxon>
    </lineage>
</organism>
<keyword evidence="2" id="KW-0812">Transmembrane</keyword>
<dbReference type="EMBL" id="WTYB01000004">
    <property type="protein sequence ID" value="MXP39837.1"/>
    <property type="molecule type" value="Genomic_DNA"/>
</dbReference>
<sequence>MTDKPKSNTTRNAAIAAAGAIGSAAIAAALLYTNKRKKKPNEPTQPGPIPSGEPPQTD</sequence>
<dbReference type="Proteomes" id="UP000548685">
    <property type="component" value="Unassembled WGS sequence"/>
</dbReference>
<reference evidence="3 6" key="2">
    <citation type="submission" date="2020-08" db="EMBL/GenBank/DDBJ databases">
        <title>Genomic Encyclopedia of Type Strains, Phase IV (KMG-IV): sequencing the most valuable type-strain genomes for metagenomic binning, comparative biology and taxonomic classification.</title>
        <authorList>
            <person name="Goeker M."/>
        </authorList>
    </citation>
    <scope>NUCLEOTIDE SEQUENCE [LARGE SCALE GENOMIC DNA]</scope>
    <source>
        <strain evidence="3 6">DSM 8510</strain>
    </source>
</reference>
<dbReference type="GO" id="GO:0016853">
    <property type="term" value="F:isomerase activity"/>
    <property type="evidence" value="ECO:0007669"/>
    <property type="project" value="UniProtKB-KW"/>
</dbReference>
<evidence type="ECO:0000256" key="1">
    <source>
        <dbReference type="SAM" id="MobiDB-lite"/>
    </source>
</evidence>
<comment type="caution">
    <text evidence="4">The sequence shown here is derived from an EMBL/GenBank/DDBJ whole genome shotgun (WGS) entry which is preliminary data.</text>
</comment>
<feature type="transmembrane region" description="Helical" evidence="2">
    <location>
        <begin position="12"/>
        <end position="32"/>
    </location>
</feature>
<keyword evidence="2" id="KW-1133">Transmembrane helix</keyword>
<evidence type="ECO:0000256" key="2">
    <source>
        <dbReference type="SAM" id="Phobius"/>
    </source>
</evidence>
<dbReference type="AlphaFoldDB" id="A0A6I4UQN6"/>
<name>A0A6I4UQN6_9SPHN</name>
<evidence type="ECO:0000313" key="6">
    <source>
        <dbReference type="Proteomes" id="UP000548685"/>
    </source>
</evidence>
<accession>A0A6I4UQN6</accession>
<keyword evidence="2" id="KW-0472">Membrane</keyword>
<dbReference type="Proteomes" id="UP000430021">
    <property type="component" value="Unassembled WGS sequence"/>
</dbReference>
<feature type="compositionally biased region" description="Pro residues" evidence="1">
    <location>
        <begin position="43"/>
        <end position="58"/>
    </location>
</feature>
<dbReference type="RefSeq" id="WP_160761978.1">
    <property type="nucleotide sequence ID" value="NZ_BAAADZ010000001.1"/>
</dbReference>
<evidence type="ECO:0000313" key="3">
    <source>
        <dbReference type="EMBL" id="MBB3777022.1"/>
    </source>
</evidence>